<comment type="similarity">
    <text evidence="1">Belongs to the thioesterase family.</text>
</comment>
<keyword evidence="4" id="KW-1185">Reference proteome</keyword>
<proteinExistence type="inferred from homology"/>
<dbReference type="GO" id="GO:0016787">
    <property type="term" value="F:hydrolase activity"/>
    <property type="evidence" value="ECO:0007669"/>
    <property type="project" value="UniProtKB-KW"/>
</dbReference>
<dbReference type="AlphaFoldDB" id="A0A2K4ZA77"/>
<dbReference type="Gene3D" id="3.40.50.1820">
    <property type="entry name" value="alpha/beta hydrolase"/>
    <property type="match status" value="1"/>
</dbReference>
<dbReference type="InterPro" id="IPR029058">
    <property type="entry name" value="AB_hydrolase_fold"/>
</dbReference>
<dbReference type="Proteomes" id="UP000236311">
    <property type="component" value="Unassembled WGS sequence"/>
</dbReference>
<accession>A0A2K4ZA77</accession>
<dbReference type="Pfam" id="PF00975">
    <property type="entry name" value="Thioesterase"/>
    <property type="match status" value="1"/>
</dbReference>
<feature type="domain" description="Thioesterase" evidence="2">
    <location>
        <begin position="2"/>
        <end position="226"/>
    </location>
</feature>
<sequence>MKLICFTCAGGNASFYDGLKKILTPSIELVALEYAGHGRRNREAFYQDFFELAEDMYENISNIINESDDYALMGYSMGSISAVEVLQLILKNNRKLPAHIFLAAHEPYTRKELVEYSNKKNDDQVRKRTIDFGAIPESLIDNKSFWRIYLPIYRADYSIIGKYRFEDLNLKSNIPATIFYSEEDTPYETINLWGDYFTEKCDFVKYKGNHFFINEHCSEIAEEIKNRLVTVR</sequence>
<reference evidence="3 4" key="1">
    <citation type="submission" date="2018-01" db="EMBL/GenBank/DDBJ databases">
        <authorList>
            <person name="Gaut B.S."/>
            <person name="Morton B.R."/>
            <person name="Clegg M.T."/>
            <person name="Duvall M.R."/>
        </authorList>
    </citation>
    <scope>NUCLEOTIDE SEQUENCE [LARGE SCALE GENOMIC DNA]</scope>
    <source>
        <strain evidence="3">GP69</strain>
    </source>
</reference>
<keyword evidence="3" id="KW-0378">Hydrolase</keyword>
<evidence type="ECO:0000259" key="2">
    <source>
        <dbReference type="Pfam" id="PF00975"/>
    </source>
</evidence>
<dbReference type="InterPro" id="IPR012223">
    <property type="entry name" value="TEII"/>
</dbReference>
<dbReference type="SUPFAM" id="SSF53474">
    <property type="entry name" value="alpha/beta-Hydrolases"/>
    <property type="match status" value="1"/>
</dbReference>
<dbReference type="RefSeq" id="WP_103237504.1">
    <property type="nucleotide sequence ID" value="NZ_JANJZD010000008.1"/>
</dbReference>
<evidence type="ECO:0000256" key="1">
    <source>
        <dbReference type="ARBA" id="ARBA00007169"/>
    </source>
</evidence>
<dbReference type="InterPro" id="IPR001031">
    <property type="entry name" value="Thioesterase"/>
</dbReference>
<dbReference type="OrthoDB" id="2213423at2"/>
<gene>
    <name evidence="3" type="primary">srfAD</name>
    <name evidence="3" type="ORF">AMURIS_00067</name>
</gene>
<evidence type="ECO:0000313" key="4">
    <source>
        <dbReference type="Proteomes" id="UP000236311"/>
    </source>
</evidence>
<dbReference type="PANTHER" id="PTHR11487:SF0">
    <property type="entry name" value="S-ACYL FATTY ACID SYNTHASE THIOESTERASE, MEDIUM CHAIN"/>
    <property type="match status" value="1"/>
</dbReference>
<dbReference type="EMBL" id="OFSM01000001">
    <property type="protein sequence ID" value="SOY27363.1"/>
    <property type="molecule type" value="Genomic_DNA"/>
</dbReference>
<name>A0A2K4ZA77_9FIRM</name>
<evidence type="ECO:0000313" key="3">
    <source>
        <dbReference type="EMBL" id="SOY27363.1"/>
    </source>
</evidence>
<dbReference type="GO" id="GO:0008610">
    <property type="term" value="P:lipid biosynthetic process"/>
    <property type="evidence" value="ECO:0007669"/>
    <property type="project" value="TreeGrafter"/>
</dbReference>
<dbReference type="PANTHER" id="PTHR11487">
    <property type="entry name" value="THIOESTERASE"/>
    <property type="match status" value="1"/>
</dbReference>
<organism evidence="3 4">
    <name type="scientific">Acetatifactor muris</name>
    <dbReference type="NCBI Taxonomy" id="879566"/>
    <lineage>
        <taxon>Bacteria</taxon>
        <taxon>Bacillati</taxon>
        <taxon>Bacillota</taxon>
        <taxon>Clostridia</taxon>
        <taxon>Lachnospirales</taxon>
        <taxon>Lachnospiraceae</taxon>
        <taxon>Acetatifactor</taxon>
    </lineage>
</organism>
<dbReference type="EC" id="3.1.2.-" evidence="3"/>
<protein>
    <submittedName>
        <fullName evidence="3">Surfactin synthase thioesterase subunit</fullName>
        <ecNumber evidence="3">3.1.2.-</ecNumber>
    </submittedName>
</protein>